<dbReference type="InterPro" id="IPR054817">
    <property type="entry name" value="Glycosyl_F510_1955-like"/>
</dbReference>
<dbReference type="OrthoDB" id="9764804at2"/>
<dbReference type="Gene3D" id="2.130.10.10">
    <property type="entry name" value="YVTN repeat-like/Quinoprotein amine dehydrogenase"/>
    <property type="match status" value="1"/>
</dbReference>
<gene>
    <name evidence="1" type="ORF">GORHZ_038_00230</name>
</gene>
<accession>K6W969</accession>
<comment type="caution">
    <text evidence="1">The sequence shown here is derived from an EMBL/GenBank/DDBJ whole genome shotgun (WGS) entry which is preliminary data.</text>
</comment>
<dbReference type="STRING" id="1108045.GORHZ_038_00230"/>
<dbReference type="NCBIfam" id="NF045728">
    <property type="entry name" value="glycosyl_F510_1955"/>
    <property type="match status" value="1"/>
</dbReference>
<dbReference type="Proteomes" id="UP000008363">
    <property type="component" value="Unassembled WGS sequence"/>
</dbReference>
<keyword evidence="2" id="KW-1185">Reference proteome</keyword>
<evidence type="ECO:0000313" key="1">
    <source>
        <dbReference type="EMBL" id="GAB88752.1"/>
    </source>
</evidence>
<evidence type="ECO:0000313" key="2">
    <source>
        <dbReference type="Proteomes" id="UP000008363"/>
    </source>
</evidence>
<dbReference type="CDD" id="cd15482">
    <property type="entry name" value="Sialidase_non-viral"/>
    <property type="match status" value="1"/>
</dbReference>
<dbReference type="SUPFAM" id="SSF110296">
    <property type="entry name" value="Oligoxyloglucan reducing end-specific cellobiohydrolase"/>
    <property type="match status" value="1"/>
</dbReference>
<reference evidence="1 2" key="1">
    <citation type="submission" date="2012-08" db="EMBL/GenBank/DDBJ databases">
        <title>Whole genome shotgun sequence of Gordonia rhizosphera NBRC 16068.</title>
        <authorList>
            <person name="Takarada H."/>
            <person name="Isaki S."/>
            <person name="Hosoyama A."/>
            <person name="Tsuchikane K."/>
            <person name="Katsumata H."/>
            <person name="Baba S."/>
            <person name="Ohji S."/>
            <person name="Yamazaki S."/>
            <person name="Fujita N."/>
        </authorList>
    </citation>
    <scope>NUCLEOTIDE SEQUENCE [LARGE SCALE GENOMIC DNA]</scope>
    <source>
        <strain evidence="1 2">NBRC 16068</strain>
    </source>
</reference>
<dbReference type="InterPro" id="IPR015943">
    <property type="entry name" value="WD40/YVTN_repeat-like_dom_sf"/>
</dbReference>
<name>K6W969_9ACTN</name>
<protein>
    <recommendedName>
        <fullName evidence="3">Glycosyl hydrolase</fullName>
    </recommendedName>
</protein>
<proteinExistence type="predicted"/>
<dbReference type="AlphaFoldDB" id="K6W969"/>
<sequence>MLTRSVLGATTALAAVVIVAGCGSESSAPTTSGVATAPGVATGAGDAAAARIALTPALDHVHGLHVDADGTVLAGTHSGLRAIDAAGMTTPVGATDDDLMGFSGAPGTDMLVTSGHPGPSSTDPNPLGLRRSDDGGQTWTNKSLLGEVDFHALATDGTVVVGFDGTTGLRVSTDGGATWSPGATVAAASLALTSTGVWALTPAGLQHSTDQGRSFVTVENAPALVMVAGSTEAVWGIGADGFAWRSRDGNSWEKRSFVGTAEALAVAGFDTAYAATAETLFKLS</sequence>
<dbReference type="eggNOG" id="COG4447">
    <property type="taxonomic scope" value="Bacteria"/>
</dbReference>
<dbReference type="EMBL" id="BAHC01000038">
    <property type="protein sequence ID" value="GAB88752.1"/>
    <property type="molecule type" value="Genomic_DNA"/>
</dbReference>
<evidence type="ECO:0008006" key="3">
    <source>
        <dbReference type="Google" id="ProtNLM"/>
    </source>
</evidence>
<dbReference type="PROSITE" id="PS51257">
    <property type="entry name" value="PROKAR_LIPOPROTEIN"/>
    <property type="match status" value="1"/>
</dbReference>
<dbReference type="RefSeq" id="WP_006330416.1">
    <property type="nucleotide sequence ID" value="NZ_BAHC01000038.1"/>
</dbReference>
<organism evidence="1 2">
    <name type="scientific">Gordonia rhizosphera NBRC 16068</name>
    <dbReference type="NCBI Taxonomy" id="1108045"/>
    <lineage>
        <taxon>Bacteria</taxon>
        <taxon>Bacillati</taxon>
        <taxon>Actinomycetota</taxon>
        <taxon>Actinomycetes</taxon>
        <taxon>Mycobacteriales</taxon>
        <taxon>Gordoniaceae</taxon>
        <taxon>Gordonia</taxon>
    </lineage>
</organism>